<accession>A0A1H0TG08</accession>
<protein>
    <submittedName>
        <fullName evidence="1">N-acyl-D-amino-acid deacylase</fullName>
    </submittedName>
</protein>
<dbReference type="OrthoDB" id="9766983at2"/>
<name>A0A1H0TG08_9BACT</name>
<gene>
    <name evidence="1" type="ORF">SAMN05660330_03054</name>
</gene>
<dbReference type="RefSeq" id="WP_092224353.1">
    <property type="nucleotide sequence ID" value="NZ_FNJI01000024.1"/>
</dbReference>
<reference evidence="1 2" key="1">
    <citation type="submission" date="2016-10" db="EMBL/GenBank/DDBJ databases">
        <authorList>
            <person name="de Groot N.N."/>
        </authorList>
    </citation>
    <scope>NUCLEOTIDE SEQUENCE [LARGE SCALE GENOMIC DNA]</scope>
    <source>
        <strain evidence="1 2">DSM 12130</strain>
    </source>
</reference>
<dbReference type="AlphaFoldDB" id="A0A1H0TG08"/>
<organism evidence="1 2">
    <name type="scientific">Desulforhopalus singaporensis</name>
    <dbReference type="NCBI Taxonomy" id="91360"/>
    <lineage>
        <taxon>Bacteria</taxon>
        <taxon>Pseudomonadati</taxon>
        <taxon>Thermodesulfobacteriota</taxon>
        <taxon>Desulfobulbia</taxon>
        <taxon>Desulfobulbales</taxon>
        <taxon>Desulfocapsaceae</taxon>
        <taxon>Desulforhopalus</taxon>
    </lineage>
</organism>
<keyword evidence="2" id="KW-1185">Reference proteome</keyword>
<dbReference type="InterPro" id="IPR032466">
    <property type="entry name" value="Metal_Hydrolase"/>
</dbReference>
<sequence>MLWVKLLEQSLEEGAFGLTTGLEYNPGKMANYDEIAALCGVVARADGFYATHSRNRDSRYLVGFREALDVARKTGVRLQISHITPKYGRPEHAMRNTVQMIEWTREEGVDVAMDMMPTNWNHTNATALLPSWSSALAKDQLFAQMKSTKGRERLKKNPLPIWKLAVDEKWDKIRLLASSANADKCGMTIDEIARKRKTTGWDVVFDLILEDGDGYQGVFLTGEGFSEADNRLVLQSFLYVQWNRTLWLWPTTVLLRKYDWEVFLVTTGAQNLLVIIFVTKKC</sequence>
<dbReference type="SUPFAM" id="SSF51556">
    <property type="entry name" value="Metallo-dependent hydrolases"/>
    <property type="match status" value="1"/>
</dbReference>
<dbReference type="Proteomes" id="UP000199073">
    <property type="component" value="Unassembled WGS sequence"/>
</dbReference>
<evidence type="ECO:0000313" key="1">
    <source>
        <dbReference type="EMBL" id="SDP52610.1"/>
    </source>
</evidence>
<dbReference type="EMBL" id="FNJI01000024">
    <property type="protein sequence ID" value="SDP52610.1"/>
    <property type="molecule type" value="Genomic_DNA"/>
</dbReference>
<evidence type="ECO:0000313" key="2">
    <source>
        <dbReference type="Proteomes" id="UP000199073"/>
    </source>
</evidence>
<proteinExistence type="predicted"/>
<dbReference type="STRING" id="91360.SAMN05660330_03054"/>
<dbReference type="Gene3D" id="3.20.20.140">
    <property type="entry name" value="Metal-dependent hydrolases"/>
    <property type="match status" value="1"/>
</dbReference>